<feature type="region of interest" description="Disordered" evidence="1">
    <location>
        <begin position="396"/>
        <end position="415"/>
    </location>
</feature>
<feature type="region of interest" description="Disordered" evidence="1">
    <location>
        <begin position="185"/>
        <end position="323"/>
    </location>
</feature>
<protein>
    <submittedName>
        <fullName evidence="2">Uncharacterized protein</fullName>
    </submittedName>
</protein>
<dbReference type="AlphaFoldDB" id="G0UAN7"/>
<gene>
    <name evidence="2" type="ORF">TVY486_1103560</name>
</gene>
<organism evidence="2">
    <name type="scientific">Trypanosoma vivax (strain Y486)</name>
    <dbReference type="NCBI Taxonomy" id="1055687"/>
    <lineage>
        <taxon>Eukaryota</taxon>
        <taxon>Discoba</taxon>
        <taxon>Euglenozoa</taxon>
        <taxon>Kinetoplastea</taxon>
        <taxon>Metakinetoplastina</taxon>
        <taxon>Trypanosomatida</taxon>
        <taxon>Trypanosomatidae</taxon>
        <taxon>Trypanosoma</taxon>
        <taxon>Duttonella</taxon>
    </lineage>
</organism>
<feature type="compositionally biased region" description="Basic and acidic residues" evidence="1">
    <location>
        <begin position="1"/>
        <end position="19"/>
    </location>
</feature>
<evidence type="ECO:0000313" key="2">
    <source>
        <dbReference type="EMBL" id="CCC52872.1"/>
    </source>
</evidence>
<evidence type="ECO:0000256" key="1">
    <source>
        <dbReference type="SAM" id="MobiDB-lite"/>
    </source>
</evidence>
<dbReference type="EMBL" id="HE573027">
    <property type="protein sequence ID" value="CCC52872.1"/>
    <property type="molecule type" value="Genomic_DNA"/>
</dbReference>
<feature type="region of interest" description="Disordered" evidence="1">
    <location>
        <begin position="461"/>
        <end position="487"/>
    </location>
</feature>
<name>G0UAN7_TRYVY</name>
<dbReference type="VEuPathDB" id="TriTrypDB:TvY486_1103560"/>
<feature type="compositionally biased region" description="Polar residues" evidence="1">
    <location>
        <begin position="263"/>
        <end position="273"/>
    </location>
</feature>
<feature type="compositionally biased region" description="Polar residues" evidence="1">
    <location>
        <begin position="84"/>
        <end position="94"/>
    </location>
</feature>
<reference evidence="2" key="1">
    <citation type="journal article" date="2012" name="Proc. Natl. Acad. Sci. U.S.A.">
        <title>Antigenic diversity is generated by distinct evolutionary mechanisms in African trypanosome species.</title>
        <authorList>
            <person name="Jackson A.P."/>
            <person name="Berry A."/>
            <person name="Aslett M."/>
            <person name="Allison H.C."/>
            <person name="Burton P."/>
            <person name="Vavrova-Anderson J."/>
            <person name="Brown R."/>
            <person name="Browne H."/>
            <person name="Corton N."/>
            <person name="Hauser H."/>
            <person name="Gamble J."/>
            <person name="Gilderthorp R."/>
            <person name="Marcello L."/>
            <person name="McQuillan J."/>
            <person name="Otto T.D."/>
            <person name="Quail M.A."/>
            <person name="Sanders M.J."/>
            <person name="van Tonder A."/>
            <person name="Ginger M.L."/>
            <person name="Field M.C."/>
            <person name="Barry J.D."/>
            <person name="Hertz-Fowler C."/>
            <person name="Berriman M."/>
        </authorList>
    </citation>
    <scope>NUCLEOTIDE SEQUENCE</scope>
    <source>
        <strain evidence="2">Y486</strain>
    </source>
</reference>
<proteinExistence type="predicted"/>
<feature type="compositionally biased region" description="Polar residues" evidence="1">
    <location>
        <begin position="396"/>
        <end position="413"/>
    </location>
</feature>
<feature type="compositionally biased region" description="Polar residues" evidence="1">
    <location>
        <begin position="227"/>
        <end position="236"/>
    </location>
</feature>
<feature type="compositionally biased region" description="Basic and acidic residues" evidence="1">
    <location>
        <begin position="56"/>
        <end position="69"/>
    </location>
</feature>
<sequence length="571" mass="62293">MSFRLEQQRHLGRLEDTDKPSTLNVIAKVRPHPTKPTHTGHANPGAQPHKVVPGIPDKHGAKEMSDERLSTSNYGPRASGMCGGSSNLDQQQSERPPAEGRNHQHMHLCHQMGTQFTVRIGGAEVCHTDDIKRVETENCSASRKKYADCFPPHTVIERKIWTNEPYINLRAEKSLTDKRSTQMEPGFINTLTPQPESEQGGAKEQKQYTTPASTVKGRVEHELSPESAVSRQQGSRNGAYRGPVSYSGQPITEQNRKAGVSGGYSSMFNVPSGQNQWQQQPNPPPYYSLQYEHQGSNTGDAAQSTNSKGGNSNASPHGHWGANVNQYNAITTGQGPKGGSPVHSTSSQVMEVTRVQQRWPSWSGQRAPVTTNCGVPISPPQQHNAHRFSQQSVSTFYQQGPPSEFSSYASTGPPSRHTIAPSIGNSSFCLEESTHLPCTSDPRLQHQNRLLMQDPSVPRSLLLRHTGGNKRSANPHPSTNVSGYYPENRGTYGHASVYHNSHFGSGSIPSEMAPNSTPVGCASRGYETQSTSPMLSAWEGRGGEATSYWGASYAFGNEPPPFSHGYPVQSR</sequence>
<feature type="compositionally biased region" description="Polar residues" evidence="1">
    <location>
        <begin position="469"/>
        <end position="482"/>
    </location>
</feature>
<feature type="region of interest" description="Disordered" evidence="1">
    <location>
        <begin position="1"/>
        <end position="102"/>
    </location>
</feature>
<feature type="compositionally biased region" description="Polar residues" evidence="1">
    <location>
        <begin position="291"/>
        <end position="315"/>
    </location>
</feature>
<accession>G0UAN7</accession>